<proteinExistence type="predicted"/>
<keyword evidence="3" id="KW-1185">Reference proteome</keyword>
<gene>
    <name evidence="2" type="ORF">AAU01_03240</name>
</gene>
<dbReference type="InterPro" id="IPR010879">
    <property type="entry name" value="DUF1508"/>
</dbReference>
<dbReference type="SUPFAM" id="SSF160113">
    <property type="entry name" value="YegP-like"/>
    <property type="match status" value="1"/>
</dbReference>
<sequence>MKEQGKMAGSFEILKAGTNSFRFRLTAEDGTVVAVSPQFPSLKAVVAGINAVRENAATGFVVDRRNLGT</sequence>
<dbReference type="Gene3D" id="2.30.29.80">
    <property type="match status" value="1"/>
</dbReference>
<dbReference type="EMBL" id="BJMD01000001">
    <property type="protein sequence ID" value="GEB17569.1"/>
    <property type="molecule type" value="Genomic_DNA"/>
</dbReference>
<evidence type="ECO:0000313" key="3">
    <source>
        <dbReference type="Proteomes" id="UP000317715"/>
    </source>
</evidence>
<dbReference type="InterPro" id="IPR036913">
    <property type="entry name" value="YegP-like_sf"/>
</dbReference>
<organism evidence="2 3">
    <name type="scientific">Paenarthrobacter aurescens</name>
    <name type="common">Arthrobacter aurescens</name>
    <dbReference type="NCBI Taxonomy" id="43663"/>
    <lineage>
        <taxon>Bacteria</taxon>
        <taxon>Bacillati</taxon>
        <taxon>Actinomycetota</taxon>
        <taxon>Actinomycetes</taxon>
        <taxon>Micrococcales</taxon>
        <taxon>Micrococcaceae</taxon>
        <taxon>Paenarthrobacter</taxon>
    </lineage>
</organism>
<protein>
    <recommendedName>
        <fullName evidence="1">DUF1508 domain-containing protein</fullName>
    </recommendedName>
</protein>
<evidence type="ECO:0000313" key="2">
    <source>
        <dbReference type="EMBL" id="GEB17569.1"/>
    </source>
</evidence>
<dbReference type="Pfam" id="PF07411">
    <property type="entry name" value="DUF1508"/>
    <property type="match status" value="1"/>
</dbReference>
<evidence type="ECO:0000259" key="1">
    <source>
        <dbReference type="Pfam" id="PF07411"/>
    </source>
</evidence>
<comment type="caution">
    <text evidence="2">The sequence shown here is derived from an EMBL/GenBank/DDBJ whole genome shotgun (WGS) entry which is preliminary data.</text>
</comment>
<name>A0A4Y3NFS9_PAEAU</name>
<dbReference type="AlphaFoldDB" id="A0A4Y3NFS9"/>
<reference evidence="2 3" key="1">
    <citation type="submission" date="2019-06" db="EMBL/GenBank/DDBJ databases">
        <title>Whole genome shotgun sequence of Paenarthrobacter aurescens NBRC 12136.</title>
        <authorList>
            <person name="Hosoyama A."/>
            <person name="Uohara A."/>
            <person name="Ohji S."/>
            <person name="Ichikawa N."/>
        </authorList>
    </citation>
    <scope>NUCLEOTIDE SEQUENCE [LARGE SCALE GENOMIC DNA]</scope>
    <source>
        <strain evidence="2 3">NBRC 12136</strain>
    </source>
</reference>
<dbReference type="Proteomes" id="UP000317715">
    <property type="component" value="Unassembled WGS sequence"/>
</dbReference>
<accession>A0A4Y3NFS9</accession>
<feature type="domain" description="DUF1508" evidence="1">
    <location>
        <begin position="19"/>
        <end position="63"/>
    </location>
</feature>